<evidence type="ECO:0000256" key="1">
    <source>
        <dbReference type="ARBA" id="ARBA00006987"/>
    </source>
</evidence>
<protein>
    <submittedName>
        <fullName evidence="3">Tripartite tricarboxylate transporter substrate binding protein</fullName>
    </submittedName>
</protein>
<organism evidence="3 4">
    <name type="scientific">Pigmentiphaga soli</name>
    <dbReference type="NCBI Taxonomy" id="1007095"/>
    <lineage>
        <taxon>Bacteria</taxon>
        <taxon>Pseudomonadati</taxon>
        <taxon>Pseudomonadota</taxon>
        <taxon>Betaproteobacteria</taxon>
        <taxon>Burkholderiales</taxon>
        <taxon>Alcaligenaceae</taxon>
        <taxon>Pigmentiphaga</taxon>
    </lineage>
</organism>
<keyword evidence="4" id="KW-1185">Reference proteome</keyword>
<comment type="caution">
    <text evidence="3">The sequence shown here is derived from an EMBL/GenBank/DDBJ whole genome shotgun (WGS) entry which is preliminary data.</text>
</comment>
<proteinExistence type="inferred from homology"/>
<name>A0ABP8H072_9BURK</name>
<dbReference type="CDD" id="cd07012">
    <property type="entry name" value="PBP2_Bug_TTT"/>
    <property type="match status" value="1"/>
</dbReference>
<sequence length="325" mass="34101">MQKRTMLHGLACAALAAAAGTAMRPAAAEGYPNRPIRWVVPWPPGGGADLMARIINTKAGEILGQPIVIDNRGGAAGNIGTQIGATAPADGYTITFGYSGTLAINPFVYPDTQWKQSDFESVIFLAKVPLTLVVNANLPVKNVKEFIALAKTRQLTFGSSGPGSINHLAGVLFASMTGANLLHVPYRGGGPAMNAVLGGQVDALFMVPVVAAPQLKGDKLRAIGVTSAKRTDVLPEVPTIAEAGVPGYEVSSWNGVMVPAGTPKDVIARLNAAFNKAMQDPQVRKGLAENGYDIEGGGPERFTQWVDSELAKWGPVVKRANLRPE</sequence>
<dbReference type="Gene3D" id="3.40.190.10">
    <property type="entry name" value="Periplasmic binding protein-like II"/>
    <property type="match status" value="1"/>
</dbReference>
<dbReference type="PANTHER" id="PTHR42928">
    <property type="entry name" value="TRICARBOXYLATE-BINDING PROTEIN"/>
    <property type="match status" value="1"/>
</dbReference>
<gene>
    <name evidence="3" type="ORF">GCM10023144_22440</name>
</gene>
<evidence type="ECO:0000313" key="3">
    <source>
        <dbReference type="EMBL" id="GAA4332441.1"/>
    </source>
</evidence>
<keyword evidence="2" id="KW-0732">Signal</keyword>
<reference evidence="4" key="1">
    <citation type="journal article" date="2019" name="Int. J. Syst. Evol. Microbiol.">
        <title>The Global Catalogue of Microorganisms (GCM) 10K type strain sequencing project: providing services to taxonomists for standard genome sequencing and annotation.</title>
        <authorList>
            <consortium name="The Broad Institute Genomics Platform"/>
            <consortium name="The Broad Institute Genome Sequencing Center for Infectious Disease"/>
            <person name="Wu L."/>
            <person name="Ma J."/>
        </authorList>
    </citation>
    <scope>NUCLEOTIDE SEQUENCE [LARGE SCALE GENOMIC DNA]</scope>
    <source>
        <strain evidence="4">JCM 17666</strain>
    </source>
</reference>
<dbReference type="Gene3D" id="3.40.190.150">
    <property type="entry name" value="Bordetella uptake gene, domain 1"/>
    <property type="match status" value="1"/>
</dbReference>
<evidence type="ECO:0000256" key="2">
    <source>
        <dbReference type="SAM" id="SignalP"/>
    </source>
</evidence>
<accession>A0ABP8H072</accession>
<feature type="chain" id="PRO_5046340123" evidence="2">
    <location>
        <begin position="29"/>
        <end position="325"/>
    </location>
</feature>
<dbReference type="RefSeq" id="WP_345249369.1">
    <property type="nucleotide sequence ID" value="NZ_BAABFO010000009.1"/>
</dbReference>
<comment type="similarity">
    <text evidence="1">Belongs to the UPF0065 (bug) family.</text>
</comment>
<dbReference type="EMBL" id="BAABFO010000009">
    <property type="protein sequence ID" value="GAA4332441.1"/>
    <property type="molecule type" value="Genomic_DNA"/>
</dbReference>
<dbReference type="SUPFAM" id="SSF53850">
    <property type="entry name" value="Periplasmic binding protein-like II"/>
    <property type="match status" value="1"/>
</dbReference>
<feature type="signal peptide" evidence="2">
    <location>
        <begin position="1"/>
        <end position="28"/>
    </location>
</feature>
<dbReference type="PANTHER" id="PTHR42928:SF5">
    <property type="entry name" value="BLR1237 PROTEIN"/>
    <property type="match status" value="1"/>
</dbReference>
<evidence type="ECO:0000313" key="4">
    <source>
        <dbReference type="Proteomes" id="UP001501671"/>
    </source>
</evidence>
<dbReference type="InterPro" id="IPR042100">
    <property type="entry name" value="Bug_dom1"/>
</dbReference>
<dbReference type="PIRSF" id="PIRSF017082">
    <property type="entry name" value="YflP"/>
    <property type="match status" value="1"/>
</dbReference>
<dbReference type="Proteomes" id="UP001501671">
    <property type="component" value="Unassembled WGS sequence"/>
</dbReference>
<dbReference type="InterPro" id="IPR005064">
    <property type="entry name" value="BUG"/>
</dbReference>
<dbReference type="Pfam" id="PF03401">
    <property type="entry name" value="TctC"/>
    <property type="match status" value="1"/>
</dbReference>